<reference evidence="2" key="1">
    <citation type="submission" date="2022-03" db="EMBL/GenBank/DDBJ databases">
        <title>Complete genome sequence of Caldinitratiruptor microaerophilus.</title>
        <authorList>
            <person name="Mukaiyama R."/>
            <person name="Nishiyama T."/>
            <person name="Ueda K."/>
        </authorList>
    </citation>
    <scope>NUCLEOTIDE SEQUENCE</scope>
    <source>
        <strain evidence="2">JCM 16183</strain>
    </source>
</reference>
<organism evidence="2 3">
    <name type="scientific">Caldinitratiruptor microaerophilus</name>
    <dbReference type="NCBI Taxonomy" id="671077"/>
    <lineage>
        <taxon>Bacteria</taxon>
        <taxon>Bacillati</taxon>
        <taxon>Bacillota</taxon>
        <taxon>Clostridia</taxon>
        <taxon>Eubacteriales</taxon>
        <taxon>Symbiobacteriaceae</taxon>
        <taxon>Caldinitratiruptor</taxon>
    </lineage>
</organism>
<dbReference type="EMBL" id="AP025628">
    <property type="protein sequence ID" value="BDG62092.1"/>
    <property type="molecule type" value="Genomic_DNA"/>
</dbReference>
<proteinExistence type="predicted"/>
<feature type="transmembrane region" description="Helical" evidence="1">
    <location>
        <begin position="98"/>
        <end position="121"/>
    </location>
</feature>
<evidence type="ECO:0000313" key="3">
    <source>
        <dbReference type="Proteomes" id="UP001163687"/>
    </source>
</evidence>
<keyword evidence="3" id="KW-1185">Reference proteome</keyword>
<keyword evidence="1" id="KW-1133">Transmembrane helix</keyword>
<feature type="transmembrane region" description="Helical" evidence="1">
    <location>
        <begin position="42"/>
        <end position="67"/>
    </location>
</feature>
<evidence type="ECO:0000256" key="1">
    <source>
        <dbReference type="SAM" id="Phobius"/>
    </source>
</evidence>
<keyword evidence="1" id="KW-0812">Transmembrane</keyword>
<dbReference type="Proteomes" id="UP001163687">
    <property type="component" value="Chromosome"/>
</dbReference>
<dbReference type="KEGG" id="cmic:caldi_31820"/>
<sequence>MKPRDVGLAILLTALALVIPLAFTFLRVVIPPFTATLASHVPSMLAVFISPAVAVLVGVGSTLGFLVATGPVVAARAATHIVWGYMSAVLYRRGWPAWAALLAAVVPHALGEALVVVPFGYDLYRAGVVVGVGTLLHHLVDMGITLAVVALLRQARIPLTDGRP</sequence>
<dbReference type="RefSeq" id="WP_264842696.1">
    <property type="nucleotide sequence ID" value="NZ_AP025628.1"/>
</dbReference>
<evidence type="ECO:0000313" key="2">
    <source>
        <dbReference type="EMBL" id="BDG62092.1"/>
    </source>
</evidence>
<protein>
    <submittedName>
        <fullName evidence="2">Membrane protein</fullName>
    </submittedName>
</protein>
<keyword evidence="1" id="KW-0472">Membrane</keyword>
<accession>A0AA35CMY0</accession>
<name>A0AA35CMY0_9FIRM</name>
<feature type="transmembrane region" description="Helical" evidence="1">
    <location>
        <begin position="127"/>
        <end position="152"/>
    </location>
</feature>
<gene>
    <name evidence="2" type="ORF">caldi_31820</name>
</gene>
<dbReference type="AlphaFoldDB" id="A0AA35CMY0"/>
<feature type="transmembrane region" description="Helical" evidence="1">
    <location>
        <begin position="6"/>
        <end position="30"/>
    </location>
</feature>